<sequence length="37" mass="4681">MIWYQKIKPFVPKYVNYDYARVYDSNDKAIGWIRIYY</sequence>
<name>A0A8S5R722_9VIRU</name>
<protein>
    <submittedName>
        <fullName evidence="1">Uncharacterized protein</fullName>
    </submittedName>
</protein>
<accession>A0A8S5R722</accession>
<proteinExistence type="predicted"/>
<evidence type="ECO:0000313" key="1">
    <source>
        <dbReference type="EMBL" id="DAE26939.1"/>
    </source>
</evidence>
<reference evidence="1" key="1">
    <citation type="journal article" date="2021" name="Proc. Natl. Acad. Sci. U.S.A.">
        <title>A Catalog of Tens of Thousands of Viruses from Human Metagenomes Reveals Hidden Associations with Chronic Diseases.</title>
        <authorList>
            <person name="Tisza M.J."/>
            <person name="Buck C.B."/>
        </authorList>
    </citation>
    <scope>NUCLEOTIDE SEQUENCE</scope>
    <source>
        <strain evidence="1">Ct6Ax4</strain>
    </source>
</reference>
<dbReference type="EMBL" id="BK015824">
    <property type="protein sequence ID" value="DAE26939.1"/>
    <property type="molecule type" value="Genomic_DNA"/>
</dbReference>
<organism evidence="1">
    <name type="scientific">virus sp. ct6Ax4</name>
    <dbReference type="NCBI Taxonomy" id="2826791"/>
    <lineage>
        <taxon>Viruses</taxon>
    </lineage>
</organism>